<dbReference type="EC" id="4.1.1.111" evidence="4"/>
<evidence type="ECO:0000256" key="3">
    <source>
        <dbReference type="ARBA" id="ARBA00023457"/>
    </source>
</evidence>
<evidence type="ECO:0000256" key="5">
    <source>
        <dbReference type="ARBA" id="ARBA00048470"/>
    </source>
</evidence>
<dbReference type="InterPro" id="IPR019888">
    <property type="entry name" value="Tscrpt_reg_AsnC-like"/>
</dbReference>
<evidence type="ECO:0000259" key="8">
    <source>
        <dbReference type="Pfam" id="PF22451"/>
    </source>
</evidence>
<dbReference type="InterPro" id="IPR050684">
    <property type="entry name" value="HTH-Siroheme_Decarb"/>
</dbReference>
<dbReference type="InterPro" id="IPR040523">
    <property type="entry name" value="AsnC_trans_reg2"/>
</dbReference>
<dbReference type="PANTHER" id="PTHR43413:SF1">
    <property type="entry name" value="SIROHEME DECARBOXYLASE NIRL SUBUNIT"/>
    <property type="match status" value="1"/>
</dbReference>
<dbReference type="PANTHER" id="PTHR43413">
    <property type="entry name" value="TRANSCRIPTIONAL REGULATOR, ASNC FAMILY"/>
    <property type="match status" value="1"/>
</dbReference>
<evidence type="ECO:0000313" key="10">
    <source>
        <dbReference type="Proteomes" id="UP000199598"/>
    </source>
</evidence>
<evidence type="ECO:0000256" key="6">
    <source>
        <dbReference type="SAM" id="MobiDB-lite"/>
    </source>
</evidence>
<dbReference type="Gene3D" id="3.30.70.3460">
    <property type="match status" value="1"/>
</dbReference>
<comment type="pathway">
    <text evidence="2">Porphyrin-containing compound metabolism.</text>
</comment>
<evidence type="ECO:0000256" key="4">
    <source>
        <dbReference type="ARBA" id="ARBA00023471"/>
    </source>
</evidence>
<keyword evidence="10" id="KW-1185">Reference proteome</keyword>
<dbReference type="InterPro" id="IPR053953">
    <property type="entry name" value="NirdL-like_HTH"/>
</dbReference>
<feature type="compositionally biased region" description="Low complexity" evidence="6">
    <location>
        <begin position="170"/>
        <end position="191"/>
    </location>
</feature>
<dbReference type="RefSeq" id="WP_159437989.1">
    <property type="nucleotide sequence ID" value="NZ_FOSK01000015.1"/>
</dbReference>
<dbReference type="SUPFAM" id="SSF46785">
    <property type="entry name" value="Winged helix' DNA-binding domain"/>
    <property type="match status" value="1"/>
</dbReference>
<dbReference type="PROSITE" id="PS00519">
    <property type="entry name" value="HTH_ASNC_1"/>
    <property type="match status" value="1"/>
</dbReference>
<feature type="domain" description="Siroheme decarboxylase AsnC-like ligand binding" evidence="7">
    <location>
        <begin position="70"/>
        <end position="157"/>
    </location>
</feature>
<evidence type="ECO:0000256" key="1">
    <source>
        <dbReference type="ARBA" id="ARBA00023239"/>
    </source>
</evidence>
<evidence type="ECO:0000313" key="9">
    <source>
        <dbReference type="EMBL" id="SFL05427.1"/>
    </source>
</evidence>
<dbReference type="InterPro" id="IPR019885">
    <property type="entry name" value="Tscrpt_reg_HTH_AsnC-type_CS"/>
</dbReference>
<evidence type="ECO:0000256" key="2">
    <source>
        <dbReference type="ARBA" id="ARBA00023444"/>
    </source>
</evidence>
<accession>A0A1I4ELJ9</accession>
<reference evidence="9 10" key="1">
    <citation type="submission" date="2016-10" db="EMBL/GenBank/DDBJ databases">
        <authorList>
            <person name="Varghese N."/>
            <person name="Submissions S."/>
        </authorList>
    </citation>
    <scope>NUCLEOTIDE SEQUENCE [LARGE SCALE GENOMIC DNA]</scope>
    <source>
        <strain evidence="9 10">DSM 16392</strain>
    </source>
</reference>
<proteinExistence type="inferred from homology"/>
<organism evidence="9 10">
    <name type="scientific">Pseudovibrio ascidiaceicola</name>
    <dbReference type="NCBI Taxonomy" id="285279"/>
    <lineage>
        <taxon>Bacteria</taxon>
        <taxon>Pseudomonadati</taxon>
        <taxon>Pseudomonadota</taxon>
        <taxon>Alphaproteobacteria</taxon>
        <taxon>Hyphomicrobiales</taxon>
        <taxon>Stappiaceae</taxon>
        <taxon>Pseudovibrio</taxon>
    </lineage>
</organism>
<gene>
    <name evidence="9" type="ORF">SAMN04488518_11581</name>
</gene>
<comment type="similarity">
    <text evidence="3">Belongs to the Ahb/Nir family.</text>
</comment>
<name>A0A1I4ELJ9_9HYPH</name>
<evidence type="ECO:0000259" key="7">
    <source>
        <dbReference type="Pfam" id="PF17805"/>
    </source>
</evidence>
<feature type="domain" description="Siroheme decarboxylase NirL-like HTH" evidence="8">
    <location>
        <begin position="13"/>
        <end position="59"/>
    </location>
</feature>
<dbReference type="Pfam" id="PF17805">
    <property type="entry name" value="AsnC_trans_reg2"/>
    <property type="match status" value="1"/>
</dbReference>
<dbReference type="Proteomes" id="UP000199598">
    <property type="component" value="Unassembled WGS sequence"/>
</dbReference>
<dbReference type="InterPro" id="IPR036390">
    <property type="entry name" value="WH_DNA-bd_sf"/>
</dbReference>
<dbReference type="EMBL" id="FOSK01000015">
    <property type="protein sequence ID" value="SFL05427.1"/>
    <property type="molecule type" value="Genomic_DNA"/>
</dbReference>
<feature type="region of interest" description="Disordered" evidence="6">
    <location>
        <begin position="162"/>
        <end position="191"/>
    </location>
</feature>
<comment type="caution">
    <text evidence="9">The sequence shown here is derived from an EMBL/GenBank/DDBJ whole genome shotgun (WGS) entry which is preliminary data.</text>
</comment>
<dbReference type="Pfam" id="PF22451">
    <property type="entry name" value="NirdL-like_HTH"/>
    <property type="match status" value="1"/>
</dbReference>
<protein>
    <recommendedName>
        <fullName evidence="4">siroheme decarboxylase</fullName>
        <ecNumber evidence="4">4.1.1.111</ecNumber>
    </recommendedName>
</protein>
<dbReference type="SMART" id="SM00344">
    <property type="entry name" value="HTH_ASNC"/>
    <property type="match status" value="1"/>
</dbReference>
<comment type="catalytic activity">
    <reaction evidence="5">
        <text>siroheme + 2 H(+) = 12,18-didecarboxysiroheme + 2 CO2</text>
        <dbReference type="Rhea" id="RHEA:19093"/>
        <dbReference type="ChEBI" id="CHEBI:15378"/>
        <dbReference type="ChEBI" id="CHEBI:16526"/>
        <dbReference type="ChEBI" id="CHEBI:60052"/>
        <dbReference type="ChEBI" id="CHEBI:140497"/>
        <dbReference type="EC" id="4.1.1.111"/>
    </reaction>
</comment>
<keyword evidence="1" id="KW-0456">Lyase</keyword>
<sequence>MSTHNIEEFSEFDRALVSALQEGLPLVSEPYAQIAHQLGVSEELVLERVASMKENGAIRRIAAVPNHRALGMRANGMSVWNIVDEDVERIGQMMGSLDFVSHCYQRPRWLPTWPYNVFAMVHGKTREECLTLVKEIEALIGTSCNGNDVLFSTKTLKKTGLRLRRRGESPRVSSDPLSQSSSGSVSTSTSA</sequence>